<dbReference type="InterPro" id="IPR016024">
    <property type="entry name" value="ARM-type_fold"/>
</dbReference>
<organism evidence="6 7">
    <name type="scientific">Patiria miniata</name>
    <name type="common">Bat star</name>
    <name type="synonym">Asterina miniata</name>
    <dbReference type="NCBI Taxonomy" id="46514"/>
    <lineage>
        <taxon>Eukaryota</taxon>
        <taxon>Metazoa</taxon>
        <taxon>Echinodermata</taxon>
        <taxon>Eleutherozoa</taxon>
        <taxon>Asterozoa</taxon>
        <taxon>Asteroidea</taxon>
        <taxon>Valvatacea</taxon>
        <taxon>Valvatida</taxon>
        <taxon>Asterinidae</taxon>
        <taxon>Patiria</taxon>
    </lineage>
</organism>
<dbReference type="Pfam" id="PF23210">
    <property type="entry name" value="HEAT_Maestro_2"/>
    <property type="match status" value="1"/>
</dbReference>
<evidence type="ECO:0008006" key="8">
    <source>
        <dbReference type="Google" id="ProtNLM"/>
    </source>
</evidence>
<dbReference type="CTD" id="727957"/>
<keyword evidence="1" id="KW-0677">Repeat</keyword>
<dbReference type="GO" id="GO:0005737">
    <property type="term" value="C:cytoplasm"/>
    <property type="evidence" value="ECO:0007669"/>
    <property type="project" value="TreeGrafter"/>
</dbReference>
<feature type="domain" description="MROH2B-like HEAT-repeats" evidence="3">
    <location>
        <begin position="287"/>
        <end position="952"/>
    </location>
</feature>
<dbReference type="SUPFAM" id="SSF48371">
    <property type="entry name" value="ARM repeat"/>
    <property type="match status" value="2"/>
</dbReference>
<evidence type="ECO:0000256" key="1">
    <source>
        <dbReference type="ARBA" id="ARBA00022737"/>
    </source>
</evidence>
<sequence length="1691" mass="189323">MIMPLPGEDEGFSTGGQIDAMVMAMIDTAYDKNMGVRTIIATSLVNIGKKKPGLVLHSCHNYLRKHSKLQRDHRVVILQTMERILKETLDRVPLPLIPDLVKLASDELTATKDTIEKLAMLWKDKATKNLGEVQPEWQTAASGVLVALGHKYCNEVMEELVRKFQPGTLPHFFVVQTMANLATANSFGFVPFLTATLGTLLPMLGMAKQDNMKWVCVHALARFSESIEDYVANIENAPDSTINKATYSTQIFTAFDHIFNAWQQSKEAKLRLMVVEALGHMSKIILQERLEEQVPKLIPTILNMYKKHPEPFFITQGLCMILESAVANGSTMLEAQLETILNTLHAQVCVPPDFNHPLTMKNHNEVLRCFAVVARSFSDRVVAYLLQKLEGNERIRIGTLGVFKQLINSNGPHMDNKKSLVLSGLRIILADQSNKVKKIFAQVVIAMAHHGYLELEGGNLMIEFVVKQCALQPNDVVQTSKKEKVDPDPVNSAALRAMCDNVIHLITTTVVDMESVLWPFLLEFIVQPQYTDAMGTLCQSLAFIGAKKRDEETDDYKLLYEELSSLPKPNILVARLMVMAGRPDNGRKRGIHVLKLMLAMSPNIHDAVVDMWDAVIPKLIQYIEENLDDEDKWSQKSWEDLLLKLLSKTLDVVEEEEWHCDIGAALGDHIPLYQEMPEEKNFLYKCLGVVMRKVKNTQFVQKHLDIMFSSVRHNNHLEREGCAYGLGFCASSHLDIALAKLESVTKMDMARKSTGFFGLVKSQGLFSDKTEADVERIKSTVMLCYGYLTLFAPSDIIASRVEANILRNINPHFAHVKDTAVKQNLIRAVDLIGKALHPDHLKRNYSFSKKTELLNHMLSYMKTESTKELHNETRSLAMQSCATLVKLEPHLNDADTFDLIKVSVECMFKLPVGLLVPGKGKEEVKEEQVRQNESLVKTSFSSLHDLLSEILRKDLTPQGFLNVFKHLEPWMVSVQDHERQRSVTATLILLKFYLNNVTDMSAGSGSFTNMGTLIGRLVPRCSDPDLTVRENTVQAIQIILRIDLLYQGKTASFQDPVIEALTVIRERAAQTDPNVLYSLVNDLSKALAKKIPSEQLKPFIYMLIEGLLDVQSHCSSGACVVLNTMLKTRGTELVVDVDEMIGAIHFKLINISYQQTRTGTLRAVRTLASNHLSNVVDTLLKYPLPYDAHIQDCWKSLASDPVILKHLFDSFMDTLTRNVHYEEKIDHKTKKTISKTANVSPLTIVHALIEILAVEETEASLRDQFHRIFATLLIYVGSCVGVRPPNPPESVTKDGASGKDKKAMTKAYAAIKPSVVAVNALKALILRGQGSELIQFLESEGVWDMLQDTDKYQDGVSILAQGMAKHMTGYISKIVSCLIPTLASLYEPQRVVTAAFLAELVNQKCAGDMQLVEDIMNNLLGRMVDSCHVVRMLCIRGMGNVASLGPQQTQKYCTTVLSAMMAGMDDKEDTDDQILLESMTGLSRILVKIDESNIRPILVNIALRIRPCFEKDRATVRAVSFTLFGNLSRFGDGPSKPPFLEQIHTNFVSLLLHLNDEDEDVKKACKFTLREVGPLIGSESLNKMFQKHLLDEGSLNYGEFMFNLSKVIISDFLQKVNFYVMANVGFFKSSWPDIRGNAAMFVGFLLGNLPEASHTLITKEHVCGALILLLKDPDAAVRIKASEAMSLLPEY</sequence>
<feature type="domain" description="MROH2B-like N-terminal HEAT-repeats" evidence="4">
    <location>
        <begin position="44"/>
        <end position="282"/>
    </location>
</feature>
<evidence type="ECO:0000259" key="3">
    <source>
        <dbReference type="Pfam" id="PF23210"/>
    </source>
</evidence>
<accession>A0A914ATE1</accession>
<dbReference type="Pfam" id="PF23227">
    <property type="entry name" value="HEAT_MROH2B_C"/>
    <property type="match status" value="1"/>
</dbReference>
<dbReference type="PANTHER" id="PTHR23120">
    <property type="entry name" value="MAESTRO-RELATED HEAT DOMAIN-CONTAINING"/>
    <property type="match status" value="1"/>
</dbReference>
<dbReference type="InterPro" id="IPR048465">
    <property type="entry name" value="Maestro-like_HEAT"/>
</dbReference>
<evidence type="ECO:0000259" key="4">
    <source>
        <dbReference type="Pfam" id="PF23221"/>
    </source>
</evidence>
<reference evidence="6" key="1">
    <citation type="submission" date="2022-11" db="UniProtKB">
        <authorList>
            <consortium name="EnsemblMetazoa"/>
        </authorList>
    </citation>
    <scope>IDENTIFICATION</scope>
</reference>
<dbReference type="InterPro" id="IPR055406">
    <property type="entry name" value="HEAT_Maestro"/>
</dbReference>
<evidence type="ECO:0000313" key="7">
    <source>
        <dbReference type="Proteomes" id="UP000887568"/>
    </source>
</evidence>
<dbReference type="OrthoDB" id="1884734at2759"/>
<evidence type="ECO:0000313" key="6">
    <source>
        <dbReference type="EnsemblMetazoa" id="XP_038067310.1"/>
    </source>
</evidence>
<feature type="domain" description="Maestro-like HEAT-repeats" evidence="2">
    <location>
        <begin position="977"/>
        <end position="1202"/>
    </location>
</feature>
<dbReference type="Pfam" id="PF21047">
    <property type="entry name" value="HEAT_Maestro"/>
    <property type="match status" value="1"/>
</dbReference>
<dbReference type="InterPro" id="IPR056282">
    <property type="entry name" value="MROH2B-like_N_HEAT"/>
</dbReference>
<dbReference type="EnsemblMetazoa" id="XM_038211382.1">
    <property type="protein sequence ID" value="XP_038067310.1"/>
    <property type="gene ID" value="LOC119737202"/>
</dbReference>
<proteinExistence type="predicted"/>
<dbReference type="Proteomes" id="UP000887568">
    <property type="component" value="Unplaced"/>
</dbReference>
<dbReference type="InterPro" id="IPR055408">
    <property type="entry name" value="HEAT_MROH2B-like"/>
</dbReference>
<dbReference type="Pfam" id="PF23221">
    <property type="entry name" value="HEAT_MROH2B_1st"/>
    <property type="match status" value="1"/>
</dbReference>
<feature type="domain" description="Maestro/Maestro-like HEAT-repeats" evidence="5">
    <location>
        <begin position="1416"/>
        <end position="1688"/>
    </location>
</feature>
<evidence type="ECO:0000259" key="5">
    <source>
        <dbReference type="Pfam" id="PF23227"/>
    </source>
</evidence>
<evidence type="ECO:0000259" key="2">
    <source>
        <dbReference type="Pfam" id="PF21047"/>
    </source>
</evidence>
<keyword evidence="7" id="KW-1185">Reference proteome</keyword>
<name>A0A914ATE1_PATMI</name>
<dbReference type="RefSeq" id="XP_038067310.1">
    <property type="nucleotide sequence ID" value="XM_038211382.1"/>
</dbReference>
<dbReference type="GeneID" id="119737202"/>
<protein>
    <recommendedName>
        <fullName evidence="8">Maestro heat-like repeat-containing protein family member 1</fullName>
    </recommendedName>
</protein>
<dbReference type="InterPro" id="IPR011989">
    <property type="entry name" value="ARM-like"/>
</dbReference>
<dbReference type="OMA" id="EVYIKAM"/>
<dbReference type="Gene3D" id="1.25.10.10">
    <property type="entry name" value="Leucine-rich Repeat Variant"/>
    <property type="match status" value="3"/>
</dbReference>
<dbReference type="PANTHER" id="PTHR23120:SF0">
    <property type="entry name" value="MAESTRO HEAT-LIKE REPEAT FAMILY MEMBER 1"/>
    <property type="match status" value="1"/>
</dbReference>
<dbReference type="InterPro" id="IPR045206">
    <property type="entry name" value="Maestro_heat-like_prot"/>
</dbReference>